<dbReference type="PRINTS" id="PR00481">
    <property type="entry name" value="LAMNOPPTDASE"/>
</dbReference>
<dbReference type="AlphaFoldDB" id="A0A270BR00"/>
<dbReference type="HAMAP" id="MF_00181">
    <property type="entry name" value="Cytosol_peptidase_M17"/>
    <property type="match status" value="1"/>
</dbReference>
<evidence type="ECO:0000256" key="2">
    <source>
        <dbReference type="ARBA" id="ARBA00000967"/>
    </source>
</evidence>
<dbReference type="InterPro" id="IPR023042">
    <property type="entry name" value="Peptidase_M17_leu_NH2_pept"/>
</dbReference>
<evidence type="ECO:0000259" key="9">
    <source>
        <dbReference type="PROSITE" id="PS00631"/>
    </source>
</evidence>
<dbReference type="CDD" id="cd00433">
    <property type="entry name" value="Peptidase_M17"/>
    <property type="match status" value="1"/>
</dbReference>
<comment type="function">
    <text evidence="8">Presumably involved in the processing and regular turnover of intracellular proteins. Catalyzes the removal of unsubstituted N-terminal amino acids from various peptides.</text>
</comment>
<dbReference type="Pfam" id="PF00883">
    <property type="entry name" value="Peptidase_M17"/>
    <property type="match status" value="1"/>
</dbReference>
<comment type="subcellular location">
    <subcellularLocation>
        <location evidence="8">Cytoplasm</location>
    </subcellularLocation>
</comment>
<dbReference type="InterPro" id="IPR008283">
    <property type="entry name" value="Peptidase_M17_N"/>
</dbReference>
<feature type="binding site" evidence="8">
    <location>
        <position position="278"/>
    </location>
    <ligand>
        <name>Mn(2+)</name>
        <dbReference type="ChEBI" id="CHEBI:29035"/>
        <label>2</label>
    </ligand>
</feature>
<dbReference type="PANTHER" id="PTHR11963:SF23">
    <property type="entry name" value="CYTOSOL AMINOPEPTIDASE"/>
    <property type="match status" value="1"/>
</dbReference>
<evidence type="ECO:0000256" key="7">
    <source>
        <dbReference type="ARBA" id="ARBA00023211"/>
    </source>
</evidence>
<feature type="binding site" evidence="8">
    <location>
        <position position="260"/>
    </location>
    <ligand>
        <name>Mn(2+)</name>
        <dbReference type="ChEBI" id="CHEBI:29035"/>
        <label>1</label>
    </ligand>
</feature>
<accession>A0A270BR00</accession>
<evidence type="ECO:0000256" key="5">
    <source>
        <dbReference type="ARBA" id="ARBA00022670"/>
    </source>
</evidence>
<dbReference type="GO" id="GO:0070006">
    <property type="term" value="F:metalloaminopeptidase activity"/>
    <property type="evidence" value="ECO:0007669"/>
    <property type="project" value="InterPro"/>
</dbReference>
<dbReference type="RefSeq" id="WP_048853478.1">
    <property type="nucleotide sequence ID" value="NZ_BAMZ01000009.1"/>
</dbReference>
<dbReference type="OrthoDB" id="9809354at2"/>
<feature type="binding site" evidence="8">
    <location>
        <position position="260"/>
    </location>
    <ligand>
        <name>Mn(2+)</name>
        <dbReference type="ChEBI" id="CHEBI:29035"/>
        <label>2</label>
    </ligand>
</feature>
<dbReference type="EC" id="3.4.11.1" evidence="8"/>
<feature type="binding site" evidence="8">
    <location>
        <position position="339"/>
    </location>
    <ligand>
        <name>Mn(2+)</name>
        <dbReference type="ChEBI" id="CHEBI:29035"/>
        <label>2</label>
    </ligand>
</feature>
<dbReference type="EC" id="3.4.11.10" evidence="8"/>
<evidence type="ECO:0000256" key="1">
    <source>
        <dbReference type="ARBA" id="ARBA00000135"/>
    </source>
</evidence>
<dbReference type="GO" id="GO:0006508">
    <property type="term" value="P:proteolysis"/>
    <property type="evidence" value="ECO:0007669"/>
    <property type="project" value="UniProtKB-KW"/>
</dbReference>
<dbReference type="Proteomes" id="UP000216033">
    <property type="component" value="Unassembled WGS sequence"/>
</dbReference>
<keyword evidence="8" id="KW-0479">Metal-binding</keyword>
<dbReference type="STRING" id="1231343.Absy_009_062"/>
<comment type="caution">
    <text evidence="10">The sequence shown here is derived from an EMBL/GenBank/DDBJ whole genome shotgun (WGS) entry which is preliminary data.</text>
</comment>
<comment type="similarity">
    <text evidence="3 8">Belongs to the peptidase M17 family.</text>
</comment>
<name>A0A270BR00_9PROT</name>
<dbReference type="PROSITE" id="PS00631">
    <property type="entry name" value="CYTOSOL_AP"/>
    <property type="match status" value="1"/>
</dbReference>
<evidence type="ECO:0000256" key="8">
    <source>
        <dbReference type="HAMAP-Rule" id="MF_00181"/>
    </source>
</evidence>
<keyword evidence="6 8" id="KW-0378">Hydrolase</keyword>
<comment type="catalytic activity">
    <reaction evidence="2 8">
        <text>Release of an N-terminal amino acid, preferentially leucine, but not glutamic or aspartic acids.</text>
        <dbReference type="EC" id="3.4.11.10"/>
    </reaction>
</comment>
<dbReference type="EMBL" id="NDFP01000004">
    <property type="protein sequence ID" value="PAL26586.1"/>
    <property type="molecule type" value="Genomic_DNA"/>
</dbReference>
<keyword evidence="7 8" id="KW-0464">Manganese</keyword>
<comment type="cofactor">
    <cofactor evidence="8">
        <name>Mn(2+)</name>
        <dbReference type="ChEBI" id="CHEBI:29035"/>
    </cofactor>
    <text evidence="8">Binds 2 manganese ions per subunit.</text>
</comment>
<dbReference type="InterPro" id="IPR000819">
    <property type="entry name" value="Peptidase_M17_C"/>
</dbReference>
<feature type="binding site" evidence="8">
    <location>
        <position position="337"/>
    </location>
    <ligand>
        <name>Mn(2+)</name>
        <dbReference type="ChEBI" id="CHEBI:29035"/>
        <label>1</label>
    </ligand>
</feature>
<dbReference type="GO" id="GO:0005737">
    <property type="term" value="C:cytoplasm"/>
    <property type="evidence" value="ECO:0007669"/>
    <property type="project" value="UniProtKB-SubCell"/>
</dbReference>
<dbReference type="PANTHER" id="PTHR11963">
    <property type="entry name" value="LEUCINE AMINOPEPTIDASE-RELATED"/>
    <property type="match status" value="1"/>
</dbReference>
<dbReference type="InterPro" id="IPR043472">
    <property type="entry name" value="Macro_dom-like"/>
</dbReference>
<dbReference type="InterPro" id="IPR011356">
    <property type="entry name" value="Leucine_aapep/pepB"/>
</dbReference>
<keyword evidence="5 8" id="KW-0645">Protease</keyword>
<evidence type="ECO:0000256" key="3">
    <source>
        <dbReference type="ARBA" id="ARBA00009528"/>
    </source>
</evidence>
<feature type="domain" description="Cytosol aminopeptidase" evidence="9">
    <location>
        <begin position="335"/>
        <end position="342"/>
    </location>
</feature>
<organism evidence="10 11">
    <name type="scientific">Acetobacter syzygii</name>
    <dbReference type="NCBI Taxonomy" id="146476"/>
    <lineage>
        <taxon>Bacteria</taxon>
        <taxon>Pseudomonadati</taxon>
        <taxon>Pseudomonadota</taxon>
        <taxon>Alphaproteobacteria</taxon>
        <taxon>Acetobacterales</taxon>
        <taxon>Acetobacteraceae</taxon>
        <taxon>Acetobacter</taxon>
    </lineage>
</organism>
<evidence type="ECO:0000256" key="4">
    <source>
        <dbReference type="ARBA" id="ARBA00022438"/>
    </source>
</evidence>
<keyword evidence="8" id="KW-0963">Cytoplasm</keyword>
<feature type="active site" evidence="8">
    <location>
        <position position="341"/>
    </location>
</feature>
<dbReference type="Pfam" id="PF02789">
    <property type="entry name" value="Peptidase_M17_N"/>
    <property type="match status" value="1"/>
</dbReference>
<comment type="catalytic activity">
    <reaction evidence="1 8">
        <text>Release of an N-terminal amino acid, Xaa-|-Yaa-, in which Xaa is preferably Leu, but may be other amino acids including Pro although not Arg or Lys, and Yaa may be Pro. Amino acid amides and methyl esters are also readily hydrolyzed, but rates on arylamides are exceedingly low.</text>
        <dbReference type="EC" id="3.4.11.1"/>
    </reaction>
</comment>
<protein>
    <recommendedName>
        <fullName evidence="8">Probable cytosol aminopeptidase</fullName>
        <ecNumber evidence="8">3.4.11.1</ecNumber>
    </recommendedName>
    <alternativeName>
        <fullName evidence="8">Leucine aminopeptidase</fullName>
        <shortName evidence="8">LAP</shortName>
        <ecNumber evidence="8">3.4.11.10</ecNumber>
    </alternativeName>
    <alternativeName>
        <fullName evidence="8">Leucyl aminopeptidase</fullName>
    </alternativeName>
</protein>
<feature type="active site" evidence="8">
    <location>
        <position position="267"/>
    </location>
</feature>
<dbReference type="Gene3D" id="3.40.220.10">
    <property type="entry name" value="Leucine Aminopeptidase, subunit E, domain 1"/>
    <property type="match status" value="1"/>
</dbReference>
<dbReference type="Gene3D" id="3.40.630.10">
    <property type="entry name" value="Zn peptidases"/>
    <property type="match status" value="1"/>
</dbReference>
<reference evidence="10 11" key="1">
    <citation type="submission" date="2017-04" db="EMBL/GenBank/DDBJ databases">
        <title>Kefir bacterial isolates.</title>
        <authorList>
            <person name="Kim Y."/>
            <person name="Blasche S."/>
            <person name="Patil K.R."/>
        </authorList>
    </citation>
    <scope>NUCLEOTIDE SEQUENCE [LARGE SCALE GENOMIC DNA]</scope>
    <source>
        <strain evidence="10 11">KR-2</strain>
    </source>
</reference>
<dbReference type="GeneID" id="98302088"/>
<evidence type="ECO:0000313" key="10">
    <source>
        <dbReference type="EMBL" id="PAL26586.1"/>
    </source>
</evidence>
<dbReference type="NCBIfam" id="NF002074">
    <property type="entry name" value="PRK00913.1-4"/>
    <property type="match status" value="1"/>
</dbReference>
<dbReference type="GO" id="GO:0030145">
    <property type="term" value="F:manganese ion binding"/>
    <property type="evidence" value="ECO:0007669"/>
    <property type="project" value="UniProtKB-UniRule"/>
</dbReference>
<proteinExistence type="inferred from homology"/>
<sequence>MLQISFSTQTQPTGGALAILVPEGDARSAVFHAVDKATHGALSRSAEADGFKGKDGTSCVVLAPSAQFERVVLVGLGKSADVDAWVAEKAGGLAASLLSRAPAAALAVGDLSGELAAHVALGAVLGAYHFGLYQKTAAEEDKKHRLADLAVLGEHASVSEALWPSLQAVARGVVLTRDLVSEPANVLTPAEFAERATTLRAHGLEVEVMDRAAMTTLGFGALLGVAQGSANEPRMVVMRWNGGKEGEAPLAFVGKGVTFDSGGISIKPAAGMEDMKWDMAGAATVTGLMTTLALRKAAVNAVGLVGLVENMVSGTAQRPGDVVRSASGQTIEVLNTDAEGRLVLADVLWYARDRFAPRLMVDLATLTGAIIVGLGHEYAGLFSNDDALAVGLADAGAFTGEKLWRMPMGKEYDALLKSDIADMQNISGGRAGGSITAAQFLKRFVGETPWAHLDIAGVAWASKAKNGQPKGATGFGVRLLDRFVRNGFEQG</sequence>
<evidence type="ECO:0000256" key="6">
    <source>
        <dbReference type="ARBA" id="ARBA00022801"/>
    </source>
</evidence>
<feature type="binding site" evidence="8">
    <location>
        <position position="339"/>
    </location>
    <ligand>
        <name>Mn(2+)</name>
        <dbReference type="ChEBI" id="CHEBI:29035"/>
        <label>1</label>
    </ligand>
</feature>
<feature type="binding site" evidence="8">
    <location>
        <position position="255"/>
    </location>
    <ligand>
        <name>Mn(2+)</name>
        <dbReference type="ChEBI" id="CHEBI:29035"/>
        <label>2</label>
    </ligand>
</feature>
<dbReference type="NCBIfam" id="NF002075">
    <property type="entry name" value="PRK00913.2-2"/>
    <property type="match status" value="1"/>
</dbReference>
<keyword evidence="4 8" id="KW-0031">Aminopeptidase</keyword>
<gene>
    <name evidence="8" type="primary">pepA</name>
    <name evidence="10" type="ORF">B9K05_06245</name>
</gene>
<evidence type="ECO:0000313" key="11">
    <source>
        <dbReference type="Proteomes" id="UP000216033"/>
    </source>
</evidence>
<keyword evidence="11" id="KW-1185">Reference proteome</keyword>
<dbReference type="SUPFAM" id="SSF53187">
    <property type="entry name" value="Zn-dependent exopeptidases"/>
    <property type="match status" value="1"/>
</dbReference>
<dbReference type="NCBIfam" id="NF002073">
    <property type="entry name" value="PRK00913.1-2"/>
    <property type="match status" value="1"/>
</dbReference>
<dbReference type="SUPFAM" id="SSF52949">
    <property type="entry name" value="Macro domain-like"/>
    <property type="match status" value="1"/>
</dbReference>
<dbReference type="NCBIfam" id="NF002077">
    <property type="entry name" value="PRK00913.2-4"/>
    <property type="match status" value="1"/>
</dbReference>